<protein>
    <submittedName>
        <fullName evidence="2">Uncharacterized protein</fullName>
    </submittedName>
</protein>
<proteinExistence type="predicted"/>
<comment type="caution">
    <text evidence="2">The sequence shown here is derived from an EMBL/GenBank/DDBJ whole genome shotgun (WGS) entry which is preliminary data.</text>
</comment>
<name>A0ABU6ZQ68_9FABA</name>
<reference evidence="2 3" key="1">
    <citation type="journal article" date="2023" name="Plants (Basel)">
        <title>Bridging the Gap: Combining Genomics and Transcriptomics Approaches to Understand Stylosanthes scabra, an Orphan Legume from the Brazilian Caatinga.</title>
        <authorList>
            <person name="Ferreira-Neto J.R.C."/>
            <person name="da Silva M.D."/>
            <person name="Binneck E."/>
            <person name="de Melo N.F."/>
            <person name="da Silva R.H."/>
            <person name="de Melo A.L.T.M."/>
            <person name="Pandolfi V."/>
            <person name="Bustamante F.O."/>
            <person name="Brasileiro-Vidal A.C."/>
            <person name="Benko-Iseppon A.M."/>
        </authorList>
    </citation>
    <scope>NUCLEOTIDE SEQUENCE [LARGE SCALE GENOMIC DNA]</scope>
    <source>
        <tissue evidence="2">Leaves</tissue>
    </source>
</reference>
<organism evidence="2 3">
    <name type="scientific">Stylosanthes scabra</name>
    <dbReference type="NCBI Taxonomy" id="79078"/>
    <lineage>
        <taxon>Eukaryota</taxon>
        <taxon>Viridiplantae</taxon>
        <taxon>Streptophyta</taxon>
        <taxon>Embryophyta</taxon>
        <taxon>Tracheophyta</taxon>
        <taxon>Spermatophyta</taxon>
        <taxon>Magnoliopsida</taxon>
        <taxon>eudicotyledons</taxon>
        <taxon>Gunneridae</taxon>
        <taxon>Pentapetalae</taxon>
        <taxon>rosids</taxon>
        <taxon>fabids</taxon>
        <taxon>Fabales</taxon>
        <taxon>Fabaceae</taxon>
        <taxon>Papilionoideae</taxon>
        <taxon>50 kb inversion clade</taxon>
        <taxon>dalbergioids sensu lato</taxon>
        <taxon>Dalbergieae</taxon>
        <taxon>Pterocarpus clade</taxon>
        <taxon>Stylosanthes</taxon>
    </lineage>
</organism>
<feature type="compositionally biased region" description="Low complexity" evidence="1">
    <location>
        <begin position="179"/>
        <end position="209"/>
    </location>
</feature>
<evidence type="ECO:0000256" key="1">
    <source>
        <dbReference type="SAM" id="MobiDB-lite"/>
    </source>
</evidence>
<dbReference type="EMBL" id="JASCZI010273052">
    <property type="protein sequence ID" value="MED6224134.1"/>
    <property type="molecule type" value="Genomic_DNA"/>
</dbReference>
<accession>A0ABU6ZQ68</accession>
<evidence type="ECO:0000313" key="2">
    <source>
        <dbReference type="EMBL" id="MED6224134.1"/>
    </source>
</evidence>
<feature type="compositionally biased region" description="Polar residues" evidence="1">
    <location>
        <begin position="223"/>
        <end position="232"/>
    </location>
</feature>
<feature type="region of interest" description="Disordered" evidence="1">
    <location>
        <begin position="171"/>
        <end position="232"/>
    </location>
</feature>
<keyword evidence="3" id="KW-1185">Reference proteome</keyword>
<evidence type="ECO:0000313" key="3">
    <source>
        <dbReference type="Proteomes" id="UP001341840"/>
    </source>
</evidence>
<sequence length="232" mass="26269">MPTRDFDWWQDACRRVRFLSHQDVLDDPQLDDIPDDVPLTVSQPRDMLTLLADVPYTRRRGRELRLDIQRHVRADEGEVQLDPPEGFTHVDQGVADDIPLGDNIPTRAEHHFAASFGPIVRYKIARDTPQVQPRHPLPPCNTTDMSWIPPLTPPFAILRVRGSAPLRHQFGTPPSWEYPQIQSGSGSSPMMPGSHHPSHPSTSPVIHPVPQRPHRQRQPPPCGTSSHLQHHP</sequence>
<dbReference type="Proteomes" id="UP001341840">
    <property type="component" value="Unassembled WGS sequence"/>
</dbReference>
<gene>
    <name evidence="2" type="ORF">PIB30_080884</name>
</gene>